<accession>A0AA41UFT5</accession>
<feature type="domain" description="THUMP-like" evidence="1">
    <location>
        <begin position="327"/>
        <end position="399"/>
    </location>
</feature>
<keyword evidence="2" id="KW-0808">Transferase</keyword>
<dbReference type="GO" id="GO:0008168">
    <property type="term" value="F:methyltransferase activity"/>
    <property type="evidence" value="ECO:0007669"/>
    <property type="project" value="UniProtKB-KW"/>
</dbReference>
<dbReference type="InterPro" id="IPR041497">
    <property type="entry name" value="Thump-like"/>
</dbReference>
<evidence type="ECO:0000259" key="1">
    <source>
        <dbReference type="Pfam" id="PF18096"/>
    </source>
</evidence>
<dbReference type="CDD" id="cd02440">
    <property type="entry name" value="AdoMet_MTases"/>
    <property type="match status" value="1"/>
</dbReference>
<dbReference type="AlphaFoldDB" id="A0AA41UFT5"/>
<proteinExistence type="predicted"/>
<comment type="caution">
    <text evidence="2">The sequence shown here is derived from an EMBL/GenBank/DDBJ whole genome shotgun (WGS) entry which is preliminary data.</text>
</comment>
<dbReference type="RefSeq" id="WP_243010676.1">
    <property type="nucleotide sequence ID" value="NZ_JALGAR010000001.1"/>
</dbReference>
<dbReference type="Gene3D" id="3.40.50.150">
    <property type="entry name" value="Vaccinia Virus protein VP39"/>
    <property type="match status" value="1"/>
</dbReference>
<protein>
    <submittedName>
        <fullName evidence="2">Class I SAM-dependent methyltransferase</fullName>
    </submittedName>
</protein>
<dbReference type="EMBL" id="JALGAR010000001">
    <property type="protein sequence ID" value="MCI4656529.1"/>
    <property type="molecule type" value="Genomic_DNA"/>
</dbReference>
<dbReference type="Pfam" id="PF18096">
    <property type="entry name" value="Thump_like"/>
    <property type="match status" value="1"/>
</dbReference>
<keyword evidence="3" id="KW-1185">Reference proteome</keyword>
<gene>
    <name evidence="2" type="ORF">MQH31_01710</name>
</gene>
<dbReference type="InterPro" id="IPR029063">
    <property type="entry name" value="SAM-dependent_MTases_sf"/>
</dbReference>
<sequence length="404" mass="43062">MERSELVDLLSPDGLRLLDSLPPWDNASDVVRLVSDLRKAGHPQGLVTAVLGQSRLRAKAVAKFSDFAGRMLFTEAGLEQATRLNVAALHAGRFAAAGLNRVADLGSGIGSDSMALAALDIRVTAVDTDEVTAAVASYNLAPFDNASVVHGDAETFDLTGFDAAWLDPARRTAGHSNTSRLTRPEDYSPNLDFVFGLSERMPIGVKLGPGHDRDAIPAAAEAQWVSVDGKLVEMGLWFGALARDGIRRSALLLGRAGSHELTAAADSVDVDSVAGAAGVPGSYLYEPDGAVIRARLIGDLARSMDALMLGEGIAYLSSESLHETPFATAFRVLESLPVDEKKLRLALKERRIGTLEIKKRGVDVDPAVLRTRLKLHGPESATLVLTRAGGRRLALLVERVQPPR</sequence>
<reference evidence="2" key="1">
    <citation type="submission" date="2022-03" db="EMBL/GenBank/DDBJ databases">
        <title>Cryobacterium sp. nov. strain ZS14-85, isolated from Antarctic soil.</title>
        <authorList>
            <person name="Li J."/>
            <person name="Niu G."/>
        </authorList>
    </citation>
    <scope>NUCLEOTIDE SEQUENCE</scope>
    <source>
        <strain evidence="2">ZS14-85</strain>
    </source>
</reference>
<evidence type="ECO:0000313" key="3">
    <source>
        <dbReference type="Proteomes" id="UP001165341"/>
    </source>
</evidence>
<organism evidence="2 3">
    <name type="scientific">Cryobacterium zhongshanensis</name>
    <dbReference type="NCBI Taxonomy" id="2928153"/>
    <lineage>
        <taxon>Bacteria</taxon>
        <taxon>Bacillati</taxon>
        <taxon>Actinomycetota</taxon>
        <taxon>Actinomycetes</taxon>
        <taxon>Micrococcales</taxon>
        <taxon>Microbacteriaceae</taxon>
        <taxon>Cryobacterium</taxon>
    </lineage>
</organism>
<evidence type="ECO:0000313" key="2">
    <source>
        <dbReference type="EMBL" id="MCI4656529.1"/>
    </source>
</evidence>
<dbReference type="GO" id="GO:0032259">
    <property type="term" value="P:methylation"/>
    <property type="evidence" value="ECO:0007669"/>
    <property type="project" value="UniProtKB-KW"/>
</dbReference>
<name>A0AA41UFT5_9MICO</name>
<dbReference type="Proteomes" id="UP001165341">
    <property type="component" value="Unassembled WGS sequence"/>
</dbReference>
<keyword evidence="2" id="KW-0489">Methyltransferase</keyword>
<dbReference type="SUPFAM" id="SSF53335">
    <property type="entry name" value="S-adenosyl-L-methionine-dependent methyltransferases"/>
    <property type="match status" value="1"/>
</dbReference>